<sequence length="198" mass="21326">MSDTEDVRVAWGRTVHWLAVHAPASARALRGPATDEDLAGLRAALGFDVPDVLETLLRMNNGSTAKDTTRTLPSGRTAAAPHLDSAVLPPGRVLLGCAEMAEKRAKWQSFGETPEDYWRACWIPVVHDFDGAYYGYVLDASGGAAGFPVLEFFEAGDPEQCAPSLGALLGSFADALELGRWGDWRAAVADGVLRWRLD</sequence>
<reference evidence="2 3" key="1">
    <citation type="submission" date="2023-12" db="EMBL/GenBank/DDBJ databases">
        <title>Streptomyces sp. V4-01.</title>
        <authorList>
            <person name="Somphong A."/>
            <person name="Phongsopitanun W."/>
        </authorList>
    </citation>
    <scope>NUCLEOTIDE SEQUENCE [LARGE SCALE GENOMIC DNA]</scope>
    <source>
        <strain evidence="2 3">V4-01</strain>
    </source>
</reference>
<dbReference type="EMBL" id="JAZEWV010000057">
    <property type="protein sequence ID" value="MEE4546884.1"/>
    <property type="molecule type" value="Genomic_DNA"/>
</dbReference>
<protein>
    <submittedName>
        <fullName evidence="2">SMI1/KNR4 family protein</fullName>
    </submittedName>
</protein>
<evidence type="ECO:0000313" key="2">
    <source>
        <dbReference type="EMBL" id="MEE4546884.1"/>
    </source>
</evidence>
<dbReference type="InterPro" id="IPR037883">
    <property type="entry name" value="Knr4/Smi1-like_sf"/>
</dbReference>
<dbReference type="SUPFAM" id="SSF160631">
    <property type="entry name" value="SMI1/KNR4-like"/>
    <property type="match status" value="1"/>
</dbReference>
<dbReference type="InterPro" id="IPR018958">
    <property type="entry name" value="Knr4/Smi1-like_dom"/>
</dbReference>
<name>A0ABU7PM31_9ACTN</name>
<dbReference type="RefSeq" id="WP_330800773.1">
    <property type="nucleotide sequence ID" value="NZ_JAZEWV010000057.1"/>
</dbReference>
<organism evidence="2 3">
    <name type="scientific">Actinacidiphila polyblastidii</name>
    <dbReference type="NCBI Taxonomy" id="3110430"/>
    <lineage>
        <taxon>Bacteria</taxon>
        <taxon>Bacillati</taxon>
        <taxon>Actinomycetota</taxon>
        <taxon>Actinomycetes</taxon>
        <taxon>Kitasatosporales</taxon>
        <taxon>Streptomycetaceae</taxon>
        <taxon>Actinacidiphila</taxon>
    </lineage>
</organism>
<evidence type="ECO:0000313" key="3">
    <source>
        <dbReference type="Proteomes" id="UP001344658"/>
    </source>
</evidence>
<evidence type="ECO:0000259" key="1">
    <source>
        <dbReference type="SMART" id="SM00860"/>
    </source>
</evidence>
<dbReference type="Proteomes" id="UP001344658">
    <property type="component" value="Unassembled WGS sequence"/>
</dbReference>
<proteinExistence type="predicted"/>
<gene>
    <name evidence="2" type="ORF">V2S66_33580</name>
</gene>
<accession>A0ABU7PM31</accession>
<dbReference type="Pfam" id="PF09346">
    <property type="entry name" value="SMI1_KNR4"/>
    <property type="match status" value="1"/>
</dbReference>
<feature type="domain" description="Knr4/Smi1-like" evidence="1">
    <location>
        <begin position="32"/>
        <end position="155"/>
    </location>
</feature>
<comment type="caution">
    <text evidence="2">The sequence shown here is derived from an EMBL/GenBank/DDBJ whole genome shotgun (WGS) entry which is preliminary data.</text>
</comment>
<keyword evidence="3" id="KW-1185">Reference proteome</keyword>
<dbReference type="SMART" id="SM00860">
    <property type="entry name" value="SMI1_KNR4"/>
    <property type="match status" value="1"/>
</dbReference>